<dbReference type="AlphaFoldDB" id="I0JPL7"/>
<evidence type="ECO:0000313" key="2">
    <source>
        <dbReference type="Proteomes" id="UP000007397"/>
    </source>
</evidence>
<sequence length="32" mass="3340">MNEAAWNAGILGGTTSDNARPLAEEATGRAFF</sequence>
<dbReference type="EMBL" id="HE717023">
    <property type="protein sequence ID" value="CCG46087.1"/>
    <property type="molecule type" value="Genomic_DNA"/>
</dbReference>
<dbReference type="Proteomes" id="UP000007397">
    <property type="component" value="Chromosome"/>
</dbReference>
<dbReference type="STRING" id="866895.HBHAL_3742"/>
<accession>I0JPL7</accession>
<evidence type="ECO:0000313" key="1">
    <source>
        <dbReference type="EMBL" id="CCG46087.1"/>
    </source>
</evidence>
<proteinExistence type="predicted"/>
<keyword evidence="2" id="KW-1185">Reference proteome</keyword>
<dbReference type="KEGG" id="hhd:HBHAL_3742"/>
<protein>
    <submittedName>
        <fullName evidence="1">Uncharacterized protein</fullName>
    </submittedName>
</protein>
<gene>
    <name evidence="1" type="ordered locus">HBHAL_3742</name>
</gene>
<name>I0JPL7_HALH3</name>
<reference evidence="1 2" key="1">
    <citation type="journal article" date="2013" name="Environ. Microbiol.">
        <title>Chloride and organic osmolytes: a hybrid strategy to cope with elevated salinities by the moderately halophilic, chloride-dependent bacterium Halobacillus halophilus.</title>
        <authorList>
            <person name="Saum S.H."/>
            <person name="Pfeiffer F."/>
            <person name="Palm P."/>
            <person name="Rampp M."/>
            <person name="Schuster S.C."/>
            <person name="Muller V."/>
            <person name="Oesterhelt D."/>
        </authorList>
    </citation>
    <scope>NUCLEOTIDE SEQUENCE [LARGE SCALE GENOMIC DNA]</scope>
    <source>
        <strain evidence="2">ATCC 35676 / DSM 2266 / JCM 20832 / KCTC 3685 / LMG 17431 / NBRC 102448 / NCIMB 2269</strain>
    </source>
</reference>
<dbReference type="HOGENOM" id="CLU_3389729_0_0_9"/>
<organism evidence="1 2">
    <name type="scientific">Halobacillus halophilus (strain ATCC 35676 / DSM 2266 / JCM 20832 / KCTC 3685 / LMG 17431 / NBRC 102448 / NCIMB 2269)</name>
    <name type="common">Sporosarcina halophila</name>
    <dbReference type="NCBI Taxonomy" id="866895"/>
    <lineage>
        <taxon>Bacteria</taxon>
        <taxon>Bacillati</taxon>
        <taxon>Bacillota</taxon>
        <taxon>Bacilli</taxon>
        <taxon>Bacillales</taxon>
        <taxon>Bacillaceae</taxon>
        <taxon>Halobacillus</taxon>
    </lineage>
</organism>